<dbReference type="SUPFAM" id="SSF46785">
    <property type="entry name" value="Winged helix' DNA-binding domain"/>
    <property type="match status" value="1"/>
</dbReference>
<feature type="domain" description="HTH arsR-type" evidence="4">
    <location>
        <begin position="8"/>
        <end position="101"/>
    </location>
</feature>
<name>A0A833M168_9LEPT</name>
<dbReference type="SMART" id="SM00418">
    <property type="entry name" value="HTH_ARSR"/>
    <property type="match status" value="1"/>
</dbReference>
<dbReference type="EMBL" id="WBUI01000012">
    <property type="protein sequence ID" value="KAB2931839.1"/>
    <property type="molecule type" value="Genomic_DNA"/>
</dbReference>
<protein>
    <submittedName>
        <fullName evidence="5">Winged helix-turn-helix transcriptional regulator</fullName>
    </submittedName>
</protein>
<dbReference type="PANTHER" id="PTHR43132">
    <property type="entry name" value="ARSENICAL RESISTANCE OPERON REPRESSOR ARSR-RELATED"/>
    <property type="match status" value="1"/>
</dbReference>
<dbReference type="InterPro" id="IPR001845">
    <property type="entry name" value="HTH_ArsR_DNA-bd_dom"/>
</dbReference>
<evidence type="ECO:0000313" key="5">
    <source>
        <dbReference type="EMBL" id="KAB2931839.1"/>
    </source>
</evidence>
<evidence type="ECO:0000256" key="1">
    <source>
        <dbReference type="ARBA" id="ARBA00023015"/>
    </source>
</evidence>
<accession>A0A833M168</accession>
<keyword evidence="1" id="KW-0805">Transcription regulation</keyword>
<reference evidence="5 6" key="1">
    <citation type="submission" date="2019-10" db="EMBL/GenBank/DDBJ databases">
        <title>Extracellular Electron Transfer in a Candidatus Methanoperedens spp. Enrichment Culture.</title>
        <authorList>
            <person name="Berger S."/>
            <person name="Rangel Shaw D."/>
            <person name="Berben T."/>
            <person name="In 'T Zandt M."/>
            <person name="Frank J."/>
            <person name="Reimann J."/>
            <person name="Jetten M.S.M."/>
            <person name="Welte C.U."/>
        </authorList>
    </citation>
    <scope>NUCLEOTIDE SEQUENCE [LARGE SCALE GENOMIC DNA]</scope>
    <source>
        <strain evidence="5">SB12</strain>
    </source>
</reference>
<dbReference type="Gene3D" id="1.10.10.10">
    <property type="entry name" value="Winged helix-like DNA-binding domain superfamily/Winged helix DNA-binding domain"/>
    <property type="match status" value="1"/>
</dbReference>
<sequence length="101" mass="11675">MGVPKTEEFNRQQNELAAMARALASPSRVAILEFIYDRDNCTCSEIVDRLPLAQATISRHLKELKENGLIEGRASGTSVLYSINRKKWDLCRARFERFFRR</sequence>
<dbReference type="OrthoDB" id="9798835at2"/>
<dbReference type="Pfam" id="PF12840">
    <property type="entry name" value="HTH_20"/>
    <property type="match status" value="1"/>
</dbReference>
<dbReference type="AlphaFoldDB" id="A0A833M168"/>
<evidence type="ECO:0000259" key="4">
    <source>
        <dbReference type="PROSITE" id="PS50987"/>
    </source>
</evidence>
<dbReference type="CDD" id="cd00090">
    <property type="entry name" value="HTH_ARSR"/>
    <property type="match status" value="1"/>
</dbReference>
<evidence type="ECO:0000256" key="2">
    <source>
        <dbReference type="ARBA" id="ARBA00023125"/>
    </source>
</evidence>
<comment type="caution">
    <text evidence="5">The sequence shown here is derived from an EMBL/GenBank/DDBJ whole genome shotgun (WGS) entry which is preliminary data.</text>
</comment>
<dbReference type="PANTHER" id="PTHR43132:SF2">
    <property type="entry name" value="ARSENICAL RESISTANCE OPERON REPRESSOR ARSR-RELATED"/>
    <property type="match status" value="1"/>
</dbReference>
<dbReference type="InterPro" id="IPR036388">
    <property type="entry name" value="WH-like_DNA-bd_sf"/>
</dbReference>
<keyword evidence="2" id="KW-0238">DNA-binding</keyword>
<dbReference type="GO" id="GO:0003677">
    <property type="term" value="F:DNA binding"/>
    <property type="evidence" value="ECO:0007669"/>
    <property type="project" value="UniProtKB-KW"/>
</dbReference>
<proteinExistence type="predicted"/>
<evidence type="ECO:0000256" key="3">
    <source>
        <dbReference type="ARBA" id="ARBA00023163"/>
    </source>
</evidence>
<dbReference type="Proteomes" id="UP000460298">
    <property type="component" value="Unassembled WGS sequence"/>
</dbReference>
<evidence type="ECO:0000313" key="6">
    <source>
        <dbReference type="Proteomes" id="UP000460298"/>
    </source>
</evidence>
<organism evidence="5 6">
    <name type="scientific">Leptonema illini</name>
    <dbReference type="NCBI Taxonomy" id="183"/>
    <lineage>
        <taxon>Bacteria</taxon>
        <taxon>Pseudomonadati</taxon>
        <taxon>Spirochaetota</taxon>
        <taxon>Spirochaetia</taxon>
        <taxon>Leptospirales</taxon>
        <taxon>Leptospiraceae</taxon>
        <taxon>Leptonema</taxon>
    </lineage>
</organism>
<dbReference type="InterPro" id="IPR051011">
    <property type="entry name" value="Metal_resp_trans_reg"/>
</dbReference>
<dbReference type="PRINTS" id="PR00778">
    <property type="entry name" value="HTHARSR"/>
</dbReference>
<gene>
    <name evidence="5" type="ORF">F9K24_12925</name>
</gene>
<keyword evidence="3" id="KW-0804">Transcription</keyword>
<dbReference type="InterPro" id="IPR036390">
    <property type="entry name" value="WH_DNA-bd_sf"/>
</dbReference>
<dbReference type="InterPro" id="IPR011991">
    <property type="entry name" value="ArsR-like_HTH"/>
</dbReference>
<dbReference type="PROSITE" id="PS50987">
    <property type="entry name" value="HTH_ARSR_2"/>
    <property type="match status" value="1"/>
</dbReference>
<dbReference type="GO" id="GO:0003700">
    <property type="term" value="F:DNA-binding transcription factor activity"/>
    <property type="evidence" value="ECO:0007669"/>
    <property type="project" value="InterPro"/>
</dbReference>
<dbReference type="NCBIfam" id="NF033788">
    <property type="entry name" value="HTH_metalloreg"/>
    <property type="match status" value="1"/>
</dbReference>